<dbReference type="GO" id="GO:0005739">
    <property type="term" value="C:mitochondrion"/>
    <property type="evidence" value="ECO:0007669"/>
    <property type="project" value="UniProtKB-SubCell"/>
</dbReference>
<dbReference type="AlphaFoldDB" id="A0A1S3JPK3"/>
<feature type="compositionally biased region" description="Polar residues" evidence="8">
    <location>
        <begin position="544"/>
        <end position="553"/>
    </location>
</feature>
<evidence type="ECO:0000256" key="4">
    <source>
        <dbReference type="ARBA" id="ARBA00022679"/>
    </source>
</evidence>
<feature type="region of interest" description="Disordered" evidence="8">
    <location>
        <begin position="511"/>
        <end position="553"/>
    </location>
</feature>
<dbReference type="GeneID" id="106175034"/>
<dbReference type="RefSeq" id="XP_013412300.1">
    <property type="nucleotide sequence ID" value="XM_013556846.2"/>
</dbReference>
<evidence type="ECO:0000313" key="10">
    <source>
        <dbReference type="RefSeq" id="XP_013412300.1"/>
    </source>
</evidence>
<dbReference type="GO" id="GO:0008168">
    <property type="term" value="F:methyltransferase activity"/>
    <property type="evidence" value="ECO:0007669"/>
    <property type="project" value="UniProtKB-KW"/>
</dbReference>
<evidence type="ECO:0000256" key="3">
    <source>
        <dbReference type="ARBA" id="ARBA00022603"/>
    </source>
</evidence>
<dbReference type="InParanoid" id="A0A1S3JPK3"/>
<name>A0A1S3JPK3_LINAN</name>
<dbReference type="GO" id="GO:0032259">
    <property type="term" value="P:methylation"/>
    <property type="evidence" value="ECO:0007669"/>
    <property type="project" value="UniProtKB-KW"/>
</dbReference>
<dbReference type="GO" id="GO:0033615">
    <property type="term" value="P:mitochondrial proton-transporting ATP synthase complex assembly"/>
    <property type="evidence" value="ECO:0007669"/>
    <property type="project" value="TreeGrafter"/>
</dbReference>
<sequence length="735" mass="84794">MAWQGSPLELKRMNHLLQQSRASGVYCRWLATLQRSHKISTAATACTPQKDEKDPMEKLQKNPYFEKYKGKIHDLQQNSPEEFESRLEEFKKKGQPKEKKVEPKAKKQPVSAAASKMSQTSKLSQLKMTKEKTLNDIMKVDLLYDKSAQEIKQIWQQHFSKKKNTVFAVIPVKTYEVIHERSSTYPMFLYTLPRGDGYEFYVASFSGHECYFTPLIAYQAHQADSPVCLTLHHYSELGDEKGIVLMHGEYNSDILNAQDAQLLCQQVQIYYGPESTSYHLVETFNEQPDNFTDLISQLEKLTDNNEDGLNPVMGSVAALVTSIMKSSIKYKVVAAVDINDVANEVYKYNFQDINLLQRSIESISLKELNKLSPTMLLMSPPCQPFTRVGLQKDIEDARTNSFIYLLETLPKLEKLPNYILIENVKGFECSQTRDKMVSTLRECGYNFQEFLLTPLQFGVPNSRMRYYMVAKKKPLTFVFDTCEGKKLQKNPYFEKYKGKIHDLQQNSPEEFESRLEEFKKKGQPKEKKVEPKAKKQPVSAAASKMSQTSKLSQLKMTEEKTLNDIMKVDLLYDKSAQEIKQIWQQHFSKKESTVFAVIPVKIYEVIHERSSTYPMFLYTLPRGDGYEFYVASFSGHECYFTPLIAYQAHQADAPVCLTLHHYSELGDEKGIVLMHGEYNRDILNAQDAQLLCQQVQIYYGPESTSYHLVETFNEQPDNFKHTDLISQLEKVLPLR</sequence>
<dbReference type="STRING" id="7574.A0A1S3JPK3"/>
<evidence type="ECO:0000256" key="6">
    <source>
        <dbReference type="ARBA" id="ARBA00023128"/>
    </source>
</evidence>
<dbReference type="OrthoDB" id="16535at2759"/>
<feature type="active site" evidence="7">
    <location>
        <position position="382"/>
    </location>
</feature>
<dbReference type="Gene3D" id="3.40.50.150">
    <property type="entry name" value="Vaccinia Virus protein VP39"/>
    <property type="match status" value="1"/>
</dbReference>
<evidence type="ECO:0000256" key="5">
    <source>
        <dbReference type="ARBA" id="ARBA00022946"/>
    </source>
</evidence>
<keyword evidence="4 7" id="KW-0808">Transferase</keyword>
<keyword evidence="5" id="KW-0809">Transit peptide</keyword>
<dbReference type="InterPro" id="IPR029063">
    <property type="entry name" value="SAM-dependent_MTases_sf"/>
</dbReference>
<dbReference type="Pfam" id="PF06644">
    <property type="entry name" value="ATP11"/>
    <property type="match status" value="2"/>
</dbReference>
<evidence type="ECO:0000256" key="2">
    <source>
        <dbReference type="ARBA" id="ARBA00009116"/>
    </source>
</evidence>
<feature type="compositionally biased region" description="Polar residues" evidence="8">
    <location>
        <begin position="116"/>
        <end position="125"/>
    </location>
</feature>
<comment type="subcellular location">
    <subcellularLocation>
        <location evidence="1">Mitochondrion</location>
    </subcellularLocation>
</comment>
<proteinExistence type="inferred from homology"/>
<keyword evidence="3 7" id="KW-0489">Methyltransferase</keyword>
<dbReference type="PROSITE" id="PS51679">
    <property type="entry name" value="SAM_MT_C5"/>
    <property type="match status" value="1"/>
</dbReference>
<evidence type="ECO:0000313" key="9">
    <source>
        <dbReference type="Proteomes" id="UP000085678"/>
    </source>
</evidence>
<evidence type="ECO:0000256" key="8">
    <source>
        <dbReference type="SAM" id="MobiDB-lite"/>
    </source>
</evidence>
<dbReference type="PANTHER" id="PTHR13126">
    <property type="entry name" value="CHAPERONE ATP11"/>
    <property type="match status" value="1"/>
</dbReference>
<comment type="similarity">
    <text evidence="7">Belongs to the class I-like SAM-binding methyltransferase superfamily. C5-methyltransferase family.</text>
</comment>
<dbReference type="Proteomes" id="UP000085678">
    <property type="component" value="Unplaced"/>
</dbReference>
<accession>A0A1S3JPK3</accession>
<keyword evidence="9" id="KW-1185">Reference proteome</keyword>
<dbReference type="PANTHER" id="PTHR13126:SF0">
    <property type="entry name" value="ATP SYNTHASE MITOCHONDRIAL F1 COMPLEX ASSEMBLY FACTOR 1"/>
    <property type="match status" value="1"/>
</dbReference>
<dbReference type="InterPro" id="IPR001525">
    <property type="entry name" value="C5_MeTfrase"/>
</dbReference>
<organism evidence="9 10">
    <name type="scientific">Lingula anatina</name>
    <name type="common">Brachiopod</name>
    <name type="synonym">Lingula unguis</name>
    <dbReference type="NCBI Taxonomy" id="7574"/>
    <lineage>
        <taxon>Eukaryota</taxon>
        <taxon>Metazoa</taxon>
        <taxon>Spiralia</taxon>
        <taxon>Lophotrochozoa</taxon>
        <taxon>Brachiopoda</taxon>
        <taxon>Linguliformea</taxon>
        <taxon>Lingulata</taxon>
        <taxon>Lingulida</taxon>
        <taxon>Linguloidea</taxon>
        <taxon>Lingulidae</taxon>
        <taxon>Lingula</taxon>
    </lineage>
</organism>
<keyword evidence="7" id="KW-0949">S-adenosyl-L-methionine</keyword>
<feature type="region of interest" description="Disordered" evidence="8">
    <location>
        <begin position="91"/>
        <end position="125"/>
    </location>
</feature>
<protein>
    <submittedName>
        <fullName evidence="10">Uncharacterized protein LOC106175034</fullName>
    </submittedName>
</protein>
<evidence type="ECO:0000256" key="7">
    <source>
        <dbReference type="PROSITE-ProRule" id="PRU01016"/>
    </source>
</evidence>
<feature type="compositionally biased region" description="Basic and acidic residues" evidence="8">
    <location>
        <begin position="91"/>
        <end position="105"/>
    </location>
</feature>
<evidence type="ECO:0000256" key="1">
    <source>
        <dbReference type="ARBA" id="ARBA00004173"/>
    </source>
</evidence>
<dbReference type="InterPro" id="IPR010591">
    <property type="entry name" value="ATP11"/>
</dbReference>
<dbReference type="Gene3D" id="3.90.120.10">
    <property type="entry name" value="DNA Methylase, subunit A, domain 2"/>
    <property type="match status" value="1"/>
</dbReference>
<comment type="similarity">
    <text evidence="2">Belongs to the ATP11 family.</text>
</comment>
<reference evidence="10" key="1">
    <citation type="submission" date="2025-08" db="UniProtKB">
        <authorList>
            <consortium name="RefSeq"/>
        </authorList>
    </citation>
    <scope>IDENTIFICATION</scope>
    <source>
        <tissue evidence="10">Gonads</tissue>
    </source>
</reference>
<gene>
    <name evidence="10" type="primary">LOC106175034</name>
</gene>
<dbReference type="SUPFAM" id="SSF53335">
    <property type="entry name" value="S-adenosyl-L-methionine-dependent methyltransferases"/>
    <property type="match status" value="1"/>
</dbReference>
<keyword evidence="6" id="KW-0496">Mitochondrion</keyword>
<dbReference type="KEGG" id="lak:106175034"/>
<feature type="compositionally biased region" description="Basic and acidic residues" evidence="8">
    <location>
        <begin position="511"/>
        <end position="533"/>
    </location>
</feature>